<dbReference type="EMBL" id="JAHRIQ010061252">
    <property type="protein sequence ID" value="MEQ2241533.1"/>
    <property type="molecule type" value="Genomic_DNA"/>
</dbReference>
<accession>A0ABV0U8K5</accession>
<comment type="caution">
    <text evidence="1">The sequence shown here is derived from an EMBL/GenBank/DDBJ whole genome shotgun (WGS) entry which is preliminary data.</text>
</comment>
<proteinExistence type="predicted"/>
<reference evidence="1 2" key="1">
    <citation type="submission" date="2021-06" db="EMBL/GenBank/DDBJ databases">
        <authorList>
            <person name="Palmer J.M."/>
        </authorList>
    </citation>
    <scope>NUCLEOTIDE SEQUENCE [LARGE SCALE GENOMIC DNA]</scope>
    <source>
        <strain evidence="2">if_2019</strain>
        <tissue evidence="1">Muscle</tissue>
    </source>
</reference>
<evidence type="ECO:0000313" key="1">
    <source>
        <dbReference type="EMBL" id="MEQ2241533.1"/>
    </source>
</evidence>
<dbReference type="Proteomes" id="UP001482620">
    <property type="component" value="Unassembled WGS sequence"/>
</dbReference>
<sequence length="103" mass="11374">MRRGEDTQQRSQGRELNCGRLRLGLITSVYGGNALPLYHPPHLMCFFNLCLKCFDGSQDPPLLAAVPQQSAPKISFNAFIIQLTVGGAKINWVSHPALWPVAK</sequence>
<organism evidence="1 2">
    <name type="scientific">Ilyodon furcidens</name>
    <name type="common">goldbreast splitfin</name>
    <dbReference type="NCBI Taxonomy" id="33524"/>
    <lineage>
        <taxon>Eukaryota</taxon>
        <taxon>Metazoa</taxon>
        <taxon>Chordata</taxon>
        <taxon>Craniata</taxon>
        <taxon>Vertebrata</taxon>
        <taxon>Euteleostomi</taxon>
        <taxon>Actinopterygii</taxon>
        <taxon>Neopterygii</taxon>
        <taxon>Teleostei</taxon>
        <taxon>Neoteleostei</taxon>
        <taxon>Acanthomorphata</taxon>
        <taxon>Ovalentaria</taxon>
        <taxon>Atherinomorphae</taxon>
        <taxon>Cyprinodontiformes</taxon>
        <taxon>Goodeidae</taxon>
        <taxon>Ilyodon</taxon>
    </lineage>
</organism>
<name>A0ABV0U8K5_9TELE</name>
<gene>
    <name evidence="1" type="ORF">ILYODFUR_026357</name>
</gene>
<keyword evidence="2" id="KW-1185">Reference proteome</keyword>
<evidence type="ECO:0000313" key="2">
    <source>
        <dbReference type="Proteomes" id="UP001482620"/>
    </source>
</evidence>
<protein>
    <submittedName>
        <fullName evidence="1">Uncharacterized protein</fullName>
    </submittedName>
</protein>